<keyword evidence="4" id="KW-1003">Cell membrane</keyword>
<evidence type="ECO:0000256" key="5">
    <source>
        <dbReference type="ARBA" id="ARBA00022527"/>
    </source>
</evidence>
<evidence type="ECO:0000256" key="9">
    <source>
        <dbReference type="ARBA" id="ARBA00022692"/>
    </source>
</evidence>
<keyword evidence="9 21" id="KW-0812">Transmembrane</keyword>
<comment type="catalytic activity">
    <reaction evidence="19">
        <text>L-threonyl-[protein] + ATP = O-phospho-L-threonyl-[protein] + ADP + H(+)</text>
        <dbReference type="Rhea" id="RHEA:46608"/>
        <dbReference type="Rhea" id="RHEA-COMP:11060"/>
        <dbReference type="Rhea" id="RHEA-COMP:11605"/>
        <dbReference type="ChEBI" id="CHEBI:15378"/>
        <dbReference type="ChEBI" id="CHEBI:30013"/>
        <dbReference type="ChEBI" id="CHEBI:30616"/>
        <dbReference type="ChEBI" id="CHEBI:61977"/>
        <dbReference type="ChEBI" id="CHEBI:456216"/>
        <dbReference type="EC" id="2.7.11.1"/>
    </reaction>
</comment>
<protein>
    <recommendedName>
        <fullName evidence="3">non-specific serine/threonine protein kinase</fullName>
        <ecNumber evidence="3">2.7.11.1</ecNumber>
    </recommendedName>
</protein>
<dbReference type="InterPro" id="IPR001611">
    <property type="entry name" value="Leu-rich_rpt"/>
</dbReference>
<dbReference type="PROSITE" id="PS51450">
    <property type="entry name" value="LRR"/>
    <property type="match status" value="3"/>
</dbReference>
<evidence type="ECO:0000256" key="14">
    <source>
        <dbReference type="ARBA" id="ARBA00022840"/>
    </source>
</evidence>
<dbReference type="Gene3D" id="3.80.10.10">
    <property type="entry name" value="Ribonuclease Inhibitor"/>
    <property type="match status" value="4"/>
</dbReference>
<keyword evidence="8 24" id="KW-0808">Transferase</keyword>
<dbReference type="PROSITE" id="PS00108">
    <property type="entry name" value="PROTEIN_KINASE_ST"/>
    <property type="match status" value="1"/>
</dbReference>
<keyword evidence="13 24" id="KW-0418">Kinase</keyword>
<feature type="signal peptide" evidence="22">
    <location>
        <begin position="1"/>
        <end position="26"/>
    </location>
</feature>
<dbReference type="SUPFAM" id="SSF52047">
    <property type="entry name" value="RNI-like"/>
    <property type="match status" value="2"/>
</dbReference>
<feature type="chain" id="PRO_5044777571" description="non-specific serine/threonine protein kinase" evidence="22">
    <location>
        <begin position="27"/>
        <end position="1119"/>
    </location>
</feature>
<dbReference type="Gene3D" id="3.30.200.20">
    <property type="entry name" value="Phosphorylase Kinase, domain 1"/>
    <property type="match status" value="1"/>
</dbReference>
<comment type="similarity">
    <text evidence="2">Belongs to the protein kinase superfamily. Ser/Thr protein kinase family.</text>
</comment>
<evidence type="ECO:0000256" key="2">
    <source>
        <dbReference type="ARBA" id="ARBA00008684"/>
    </source>
</evidence>
<comment type="subcellular location">
    <subcellularLocation>
        <location evidence="1">Cell membrane</location>
        <topology evidence="1">Single-pass membrane protein</topology>
    </subcellularLocation>
</comment>
<dbReference type="PRINTS" id="PR00019">
    <property type="entry name" value="LEURICHRPT"/>
</dbReference>
<dbReference type="InterPro" id="IPR013210">
    <property type="entry name" value="LRR_N_plant-typ"/>
</dbReference>
<evidence type="ECO:0000256" key="8">
    <source>
        <dbReference type="ARBA" id="ARBA00022679"/>
    </source>
</evidence>
<dbReference type="Gene3D" id="1.10.510.10">
    <property type="entry name" value="Transferase(Phosphotransferase) domain 1"/>
    <property type="match status" value="1"/>
</dbReference>
<evidence type="ECO:0000256" key="7">
    <source>
        <dbReference type="ARBA" id="ARBA00022614"/>
    </source>
</evidence>
<evidence type="ECO:0000256" key="15">
    <source>
        <dbReference type="ARBA" id="ARBA00022989"/>
    </source>
</evidence>
<evidence type="ECO:0000256" key="21">
    <source>
        <dbReference type="SAM" id="Phobius"/>
    </source>
</evidence>
<dbReference type="Pfam" id="PF08263">
    <property type="entry name" value="LRRNT_2"/>
    <property type="match status" value="1"/>
</dbReference>
<dbReference type="InterPro" id="IPR000719">
    <property type="entry name" value="Prot_kinase_dom"/>
</dbReference>
<dbReference type="FunFam" id="1.10.510.10:FF:000358">
    <property type="entry name" value="Putative leucine-rich repeat receptor-like serine/threonine-protein kinase"/>
    <property type="match status" value="1"/>
</dbReference>
<dbReference type="FunFam" id="3.80.10.10:FF:000288">
    <property type="entry name" value="LRR receptor-like serine/threonine-protein kinase EFR"/>
    <property type="match status" value="1"/>
</dbReference>
<dbReference type="PANTHER" id="PTHR27008">
    <property type="entry name" value="OS04G0122200 PROTEIN"/>
    <property type="match status" value="1"/>
</dbReference>
<evidence type="ECO:0000256" key="16">
    <source>
        <dbReference type="ARBA" id="ARBA00023136"/>
    </source>
</evidence>
<evidence type="ECO:0000256" key="12">
    <source>
        <dbReference type="ARBA" id="ARBA00022741"/>
    </source>
</evidence>
<evidence type="ECO:0000259" key="23">
    <source>
        <dbReference type="PROSITE" id="PS50011"/>
    </source>
</evidence>
<organism evidence="24 25">
    <name type="scientific">Salvia divinorum</name>
    <name type="common">Maria pastora</name>
    <name type="synonym">Diviner's sage</name>
    <dbReference type="NCBI Taxonomy" id="28513"/>
    <lineage>
        <taxon>Eukaryota</taxon>
        <taxon>Viridiplantae</taxon>
        <taxon>Streptophyta</taxon>
        <taxon>Embryophyta</taxon>
        <taxon>Tracheophyta</taxon>
        <taxon>Spermatophyta</taxon>
        <taxon>Magnoliopsida</taxon>
        <taxon>eudicotyledons</taxon>
        <taxon>Gunneridae</taxon>
        <taxon>Pentapetalae</taxon>
        <taxon>asterids</taxon>
        <taxon>lamiids</taxon>
        <taxon>Lamiales</taxon>
        <taxon>Lamiaceae</taxon>
        <taxon>Nepetoideae</taxon>
        <taxon>Mentheae</taxon>
        <taxon>Salviinae</taxon>
        <taxon>Salvia</taxon>
        <taxon>Salvia subgen. Calosphace</taxon>
    </lineage>
</organism>
<evidence type="ECO:0000256" key="17">
    <source>
        <dbReference type="ARBA" id="ARBA00023170"/>
    </source>
</evidence>
<evidence type="ECO:0000256" key="10">
    <source>
        <dbReference type="ARBA" id="ARBA00022729"/>
    </source>
</evidence>
<dbReference type="InterPro" id="IPR051809">
    <property type="entry name" value="Plant_receptor-like_S/T_kinase"/>
</dbReference>
<evidence type="ECO:0000313" key="25">
    <source>
        <dbReference type="Proteomes" id="UP001567538"/>
    </source>
</evidence>
<comment type="catalytic activity">
    <reaction evidence="20">
        <text>L-seryl-[protein] + ATP = O-phospho-L-seryl-[protein] + ADP + H(+)</text>
        <dbReference type="Rhea" id="RHEA:17989"/>
        <dbReference type="Rhea" id="RHEA-COMP:9863"/>
        <dbReference type="Rhea" id="RHEA-COMP:11604"/>
        <dbReference type="ChEBI" id="CHEBI:15378"/>
        <dbReference type="ChEBI" id="CHEBI:29999"/>
        <dbReference type="ChEBI" id="CHEBI:30616"/>
        <dbReference type="ChEBI" id="CHEBI:83421"/>
        <dbReference type="ChEBI" id="CHEBI:456216"/>
        <dbReference type="EC" id="2.7.11.1"/>
    </reaction>
</comment>
<keyword evidence="7" id="KW-0433">Leucine-rich repeat</keyword>
<dbReference type="EC" id="2.7.11.1" evidence="3"/>
<dbReference type="PANTHER" id="PTHR27008:SF585">
    <property type="entry name" value="PROTEIN KINASE DOMAIN-CONTAINING PROTEIN"/>
    <property type="match status" value="1"/>
</dbReference>
<gene>
    <name evidence="24" type="ORF">AAHA92_33571</name>
</gene>
<dbReference type="InterPro" id="IPR011009">
    <property type="entry name" value="Kinase-like_dom_sf"/>
</dbReference>
<dbReference type="SUPFAM" id="SSF56112">
    <property type="entry name" value="Protein kinase-like (PK-like)"/>
    <property type="match status" value="1"/>
</dbReference>
<keyword evidence="10 22" id="KW-0732">Signal</keyword>
<evidence type="ECO:0000256" key="18">
    <source>
        <dbReference type="ARBA" id="ARBA00023180"/>
    </source>
</evidence>
<proteinExistence type="inferred from homology"/>
<keyword evidence="15 21" id="KW-1133">Transmembrane helix</keyword>
<evidence type="ECO:0000256" key="1">
    <source>
        <dbReference type="ARBA" id="ARBA00004162"/>
    </source>
</evidence>
<dbReference type="InterPro" id="IPR008271">
    <property type="entry name" value="Ser/Thr_kinase_AS"/>
</dbReference>
<feature type="domain" description="Protein kinase" evidence="23">
    <location>
        <begin position="828"/>
        <end position="1108"/>
    </location>
</feature>
<keyword evidence="6" id="KW-0597">Phosphoprotein</keyword>
<evidence type="ECO:0000256" key="19">
    <source>
        <dbReference type="ARBA" id="ARBA00047899"/>
    </source>
</evidence>
<dbReference type="SMART" id="SM00220">
    <property type="entry name" value="S_TKc"/>
    <property type="match status" value="1"/>
</dbReference>
<dbReference type="EMBL" id="JBEAFC010000014">
    <property type="protein sequence ID" value="KAL1533722.1"/>
    <property type="molecule type" value="Genomic_DNA"/>
</dbReference>
<accession>A0ABD1FPF7</accession>
<evidence type="ECO:0000256" key="3">
    <source>
        <dbReference type="ARBA" id="ARBA00012513"/>
    </source>
</evidence>
<dbReference type="InterPro" id="IPR032675">
    <property type="entry name" value="LRR_dom_sf"/>
</dbReference>
<evidence type="ECO:0000256" key="20">
    <source>
        <dbReference type="ARBA" id="ARBA00048679"/>
    </source>
</evidence>
<evidence type="ECO:0000256" key="22">
    <source>
        <dbReference type="SAM" id="SignalP"/>
    </source>
</evidence>
<dbReference type="GO" id="GO:0051707">
    <property type="term" value="P:response to other organism"/>
    <property type="evidence" value="ECO:0007669"/>
    <property type="project" value="UniProtKB-ARBA"/>
</dbReference>
<evidence type="ECO:0000256" key="11">
    <source>
        <dbReference type="ARBA" id="ARBA00022737"/>
    </source>
</evidence>
<evidence type="ECO:0000256" key="6">
    <source>
        <dbReference type="ARBA" id="ARBA00022553"/>
    </source>
</evidence>
<dbReference type="FunFam" id="3.80.10.10:FF:000565">
    <property type="entry name" value="Leucine-rich repeat receptor-like kinase protein FLORAL ORGAN NUMBER1"/>
    <property type="match status" value="1"/>
</dbReference>
<keyword evidence="12" id="KW-0547">Nucleotide-binding</keyword>
<dbReference type="FunFam" id="3.80.10.10:FF:000041">
    <property type="entry name" value="LRR receptor-like serine/threonine-protein kinase ERECTA"/>
    <property type="match status" value="1"/>
</dbReference>
<dbReference type="GO" id="GO:0005886">
    <property type="term" value="C:plasma membrane"/>
    <property type="evidence" value="ECO:0007669"/>
    <property type="project" value="UniProtKB-SubCell"/>
</dbReference>
<keyword evidence="11" id="KW-0677">Repeat</keyword>
<dbReference type="AlphaFoldDB" id="A0ABD1FPF7"/>
<dbReference type="SMART" id="SM00365">
    <property type="entry name" value="LRR_SD22"/>
    <property type="match status" value="8"/>
</dbReference>
<keyword evidence="25" id="KW-1185">Reference proteome</keyword>
<dbReference type="Proteomes" id="UP001567538">
    <property type="component" value="Unassembled WGS sequence"/>
</dbReference>
<dbReference type="InterPro" id="IPR001245">
    <property type="entry name" value="Ser-Thr/Tyr_kinase_cat_dom"/>
</dbReference>
<keyword evidence="18" id="KW-0325">Glycoprotein</keyword>
<evidence type="ECO:0000313" key="24">
    <source>
        <dbReference type="EMBL" id="KAL1533722.1"/>
    </source>
</evidence>
<name>A0ABD1FPF7_SALDI</name>
<dbReference type="SMART" id="SM00369">
    <property type="entry name" value="LRR_TYP"/>
    <property type="match status" value="15"/>
</dbReference>
<dbReference type="Pfam" id="PF00560">
    <property type="entry name" value="LRR_1"/>
    <property type="match status" value="9"/>
</dbReference>
<dbReference type="InterPro" id="IPR003591">
    <property type="entry name" value="Leu-rich_rpt_typical-subtyp"/>
</dbReference>
<keyword evidence="5 24" id="KW-0723">Serine/threonine-protein kinase</keyword>
<keyword evidence="14" id="KW-0067">ATP-binding</keyword>
<sequence>METSSSPFSLALVLLTLASVTLITSSSPFSNSTTDQDALIALKNAINLDPDSILISDWSTNASICSWTGVSCSLDHQRVTTLNLSGFHLRGSISPHLGNLTFLESLDMSSNNFTGSIPLELSNIQRLHTLNLASNQLVGGLPSGIFTNMSVLVEINLRSNYLSGELPSDICSNTPKLKRLFLTGNKIDGKIPRSICKCVEMEELRISSNQLNGNIPTEIGNLTMLTSLSMYTNHLEGEIPSSIFNISSLESVYLGGNILTEGIPIFNSLTRLQELYLDNNLIGGIPKEIGYLTSLQHLKLNGNNLTGHIPKQIGNLTMLRTLYIDSNKLTGELPEELGNLKNITFIQAYENALSGSIPHSIFNLSTLKVLSLQFNQLSGSIPPNIGLSLVNLQELHLSSNTLTGEIPTTIANASMLTWLQLNKNSFSGSIPHFDNLRSLKVLRLWDNNLTGADSPNQELTFLSSLTNCPDLESLELSHNPRMNGVLPPSVGNLSASLITFSASNCSIRGVIPSGFGNLSNLQTLDLSTNNLTGFIPATMGKLKQLGKLVLNNNRLRGYIPRDLSHMNRLMNLRLHANMLVGPIPECLGEVKSLRIVTFASNKLSSTLPSEIFGLADLIHLDLSSNNLSGQLPHIGRLKAINGLDLSSNKFSGSIPESVGGCESLDYLDLSDNMFNGSIPQSVGEAKGLTVLDLSYNHLSGSIPESLEKLKLKWLDMSYNELEGEIPDEGCFSKFGAQSFLNNFKLCGSERFQVPPCPKNHPKSKVVALVMKYVVPPFVAFILVVVGLLVMIRRWRRPRDKPPTTENSSKFRSWKIVSEKELEQRTSSFSETNLLGKGSIGSVFKATLADGTEVAVKVFNLQVEGATRIFEIESHILSTIRHRNLVKILGCCSNPEFKALILAYMPNGSLDKWLHSDKNCLDLVQRLQIGIDVALALEYLHHDHTFPVVHCDIKPSNVLLEADMTAHVGDFGIAKLFDNGEAAVHTIAMGTIGYAAPEFGSEGMVSTTGDVYSYGILLLEMFTSKKPTDDMFNGEMSIKEWVGKALNENAISVVVASGLLSMEDTHFSAKVECVTSVLELAMKCLAFLAHERINMKKVVAALQKIKAKFTVEDMQKKHRR</sequence>
<reference evidence="24 25" key="1">
    <citation type="submission" date="2024-06" db="EMBL/GenBank/DDBJ databases">
        <title>A chromosome level genome sequence of Diviner's sage (Salvia divinorum).</title>
        <authorList>
            <person name="Ford S.A."/>
            <person name="Ro D.-K."/>
            <person name="Ness R.W."/>
            <person name="Phillips M.A."/>
        </authorList>
    </citation>
    <scope>NUCLEOTIDE SEQUENCE [LARGE SCALE GENOMIC DNA]</scope>
    <source>
        <strain evidence="24">SAF-2024a</strain>
        <tissue evidence="24">Leaf</tissue>
    </source>
</reference>
<dbReference type="GO" id="GO:0004674">
    <property type="term" value="F:protein serine/threonine kinase activity"/>
    <property type="evidence" value="ECO:0007669"/>
    <property type="project" value="UniProtKB-KW"/>
</dbReference>
<dbReference type="GO" id="GO:0006952">
    <property type="term" value="P:defense response"/>
    <property type="evidence" value="ECO:0007669"/>
    <property type="project" value="UniProtKB-ARBA"/>
</dbReference>
<keyword evidence="16 21" id="KW-0472">Membrane</keyword>
<feature type="transmembrane region" description="Helical" evidence="21">
    <location>
        <begin position="772"/>
        <end position="791"/>
    </location>
</feature>
<dbReference type="Pfam" id="PF13855">
    <property type="entry name" value="LRR_8"/>
    <property type="match status" value="3"/>
</dbReference>
<dbReference type="FunFam" id="3.80.10.10:FF:000383">
    <property type="entry name" value="Leucine-rich repeat receptor protein kinase EMS1"/>
    <property type="match status" value="2"/>
</dbReference>
<dbReference type="PROSITE" id="PS50011">
    <property type="entry name" value="PROTEIN_KINASE_DOM"/>
    <property type="match status" value="1"/>
</dbReference>
<dbReference type="GO" id="GO:0005524">
    <property type="term" value="F:ATP binding"/>
    <property type="evidence" value="ECO:0007669"/>
    <property type="project" value="UniProtKB-KW"/>
</dbReference>
<comment type="caution">
    <text evidence="24">The sequence shown here is derived from an EMBL/GenBank/DDBJ whole genome shotgun (WGS) entry which is preliminary data.</text>
</comment>
<dbReference type="Pfam" id="PF07714">
    <property type="entry name" value="PK_Tyr_Ser-Thr"/>
    <property type="match status" value="1"/>
</dbReference>
<evidence type="ECO:0000256" key="4">
    <source>
        <dbReference type="ARBA" id="ARBA00022475"/>
    </source>
</evidence>
<evidence type="ECO:0000256" key="13">
    <source>
        <dbReference type="ARBA" id="ARBA00022777"/>
    </source>
</evidence>
<keyword evidence="17" id="KW-0675">Receptor</keyword>